<dbReference type="PATRIC" id="fig|448.7.peg.2025"/>
<feature type="signal peptide" evidence="1">
    <location>
        <begin position="1"/>
        <end position="19"/>
    </location>
</feature>
<evidence type="ECO:0000256" key="1">
    <source>
        <dbReference type="SAM" id="SignalP"/>
    </source>
</evidence>
<dbReference type="AlphaFoldDB" id="A0A0W0TKW7"/>
<evidence type="ECO:0000313" key="2">
    <source>
        <dbReference type="EMBL" id="KTC96139.1"/>
    </source>
</evidence>
<evidence type="ECO:0000313" key="3">
    <source>
        <dbReference type="Proteomes" id="UP000054773"/>
    </source>
</evidence>
<feature type="chain" id="PRO_5006913133" evidence="1">
    <location>
        <begin position="20"/>
        <end position="160"/>
    </location>
</feature>
<accession>A0A0W0TKW7</accession>
<comment type="caution">
    <text evidence="2">The sequence shown here is derived from an EMBL/GenBank/DDBJ whole genome shotgun (WGS) entry which is preliminary data.</text>
</comment>
<organism evidence="2 3">
    <name type="scientific">Legionella erythra</name>
    <dbReference type="NCBI Taxonomy" id="448"/>
    <lineage>
        <taxon>Bacteria</taxon>
        <taxon>Pseudomonadati</taxon>
        <taxon>Pseudomonadota</taxon>
        <taxon>Gammaproteobacteria</taxon>
        <taxon>Legionellales</taxon>
        <taxon>Legionellaceae</taxon>
        <taxon>Legionella</taxon>
    </lineage>
</organism>
<gene>
    <name evidence="2" type="ORF">Lery_1931</name>
</gene>
<dbReference type="STRING" id="448.Lery_1931"/>
<keyword evidence="3" id="KW-1185">Reference proteome</keyword>
<keyword evidence="1" id="KW-0732">Signal</keyword>
<dbReference type="Proteomes" id="UP000054773">
    <property type="component" value="Unassembled WGS sequence"/>
</dbReference>
<name>A0A0W0TKW7_LEGER</name>
<dbReference type="EMBL" id="LNYA01000030">
    <property type="protein sequence ID" value="KTC96139.1"/>
    <property type="molecule type" value="Genomic_DNA"/>
</dbReference>
<reference evidence="2 3" key="1">
    <citation type="submission" date="2015-11" db="EMBL/GenBank/DDBJ databases">
        <title>Genomic analysis of 38 Legionella species identifies large and diverse effector repertoires.</title>
        <authorList>
            <person name="Burstein D."/>
            <person name="Amaro F."/>
            <person name="Zusman T."/>
            <person name="Lifshitz Z."/>
            <person name="Cohen O."/>
            <person name="Gilbert J.A."/>
            <person name="Pupko T."/>
            <person name="Shuman H.A."/>
            <person name="Segal G."/>
        </authorList>
    </citation>
    <scope>NUCLEOTIDE SEQUENCE [LARGE SCALE GENOMIC DNA]</scope>
    <source>
        <strain evidence="2 3">SE-32A-C8</strain>
    </source>
</reference>
<protein>
    <submittedName>
        <fullName evidence="2">Uncharacterized protein</fullName>
    </submittedName>
</protein>
<sequence>MRARSIPALMIALVFYSTACLSNPMLKTESDAARIHMLERALAPETAEGAANLFALANKNRNGAVQFMLFSQALKEKYKEAWPSWVSGTSSPWITSYTIKKTVEKSNVWQFEITYQWATSSGPFNPPLVQTVQIEPVPENSDSSQQFLITSLEEKPWIRR</sequence>
<proteinExistence type="predicted"/>
<dbReference type="RefSeq" id="WP_237759202.1">
    <property type="nucleotide sequence ID" value="NZ_CAAAHY010000007.1"/>
</dbReference>